<comment type="caution">
    <text evidence="1">The sequence shown here is derived from an EMBL/GenBank/DDBJ whole genome shotgun (WGS) entry which is preliminary data.</text>
</comment>
<reference evidence="1" key="1">
    <citation type="journal article" date="2015" name="Nature">
        <title>Complex archaea that bridge the gap between prokaryotes and eukaryotes.</title>
        <authorList>
            <person name="Spang A."/>
            <person name="Saw J.H."/>
            <person name="Jorgensen S.L."/>
            <person name="Zaremba-Niedzwiedzka K."/>
            <person name="Martijn J."/>
            <person name="Lind A.E."/>
            <person name="van Eijk R."/>
            <person name="Schleper C."/>
            <person name="Guy L."/>
            <person name="Ettema T.J."/>
        </authorList>
    </citation>
    <scope>NUCLEOTIDE SEQUENCE</scope>
</reference>
<evidence type="ECO:0000313" key="1">
    <source>
        <dbReference type="EMBL" id="KKL14250.1"/>
    </source>
</evidence>
<dbReference type="EMBL" id="LAZR01040533">
    <property type="protein sequence ID" value="KKL14250.1"/>
    <property type="molecule type" value="Genomic_DNA"/>
</dbReference>
<accession>A0A0F9AXZ5</accession>
<feature type="non-terminal residue" evidence="1">
    <location>
        <position position="167"/>
    </location>
</feature>
<dbReference type="AlphaFoldDB" id="A0A0F9AXZ5"/>
<protein>
    <submittedName>
        <fullName evidence="1">Uncharacterized protein</fullName>
    </submittedName>
</protein>
<proteinExistence type="predicted"/>
<name>A0A0F9AXZ5_9ZZZZ</name>
<organism evidence="1">
    <name type="scientific">marine sediment metagenome</name>
    <dbReference type="NCBI Taxonomy" id="412755"/>
    <lineage>
        <taxon>unclassified sequences</taxon>
        <taxon>metagenomes</taxon>
        <taxon>ecological metagenomes</taxon>
    </lineage>
</organism>
<sequence>MAVSLSDQVNTRRLVAVANSKVEYEDVAGSLVAITGATDVDTTDQLVMFEAFQKAIIVNGAILRVADFINTKIDLGSGNELTDPPAKGDILTQTTSSAKMVVDFVDTTKRYIYGYTTTGTFVTTAGYTLTSDDATATMNPATAPKPNVVSQASTMPHWYNYTTYPDI</sequence>
<gene>
    <name evidence="1" type="ORF">LCGC14_2517590</name>
</gene>